<dbReference type="Pfam" id="PF00443">
    <property type="entry name" value="UCH"/>
    <property type="match status" value="1"/>
</dbReference>
<dbReference type="InterPro" id="IPR001394">
    <property type="entry name" value="Peptidase_C19_UCH"/>
</dbReference>
<feature type="region of interest" description="Disordered" evidence="1">
    <location>
        <begin position="645"/>
        <end position="715"/>
    </location>
</feature>
<reference evidence="3 4" key="1">
    <citation type="submission" date="2024-04" db="EMBL/GenBank/DDBJ databases">
        <title>Tritrichomonas musculus Genome.</title>
        <authorList>
            <person name="Alves-Ferreira E."/>
            <person name="Grigg M."/>
            <person name="Lorenzi H."/>
            <person name="Galac M."/>
        </authorList>
    </citation>
    <scope>NUCLEOTIDE SEQUENCE [LARGE SCALE GENOMIC DNA]</scope>
    <source>
        <strain evidence="3 4">EAF2021</strain>
    </source>
</reference>
<dbReference type="PROSITE" id="PS50235">
    <property type="entry name" value="USP_3"/>
    <property type="match status" value="1"/>
</dbReference>
<organism evidence="3 4">
    <name type="scientific">Tritrichomonas musculus</name>
    <dbReference type="NCBI Taxonomy" id="1915356"/>
    <lineage>
        <taxon>Eukaryota</taxon>
        <taxon>Metamonada</taxon>
        <taxon>Parabasalia</taxon>
        <taxon>Tritrichomonadida</taxon>
        <taxon>Tritrichomonadidae</taxon>
        <taxon>Tritrichomonas</taxon>
    </lineage>
</organism>
<dbReference type="InterPro" id="IPR038765">
    <property type="entry name" value="Papain-like_cys_pep_sf"/>
</dbReference>
<dbReference type="InterPro" id="IPR050164">
    <property type="entry name" value="Peptidase_C19"/>
</dbReference>
<dbReference type="InterPro" id="IPR028889">
    <property type="entry name" value="USP"/>
</dbReference>
<feature type="compositionally biased region" description="Low complexity" evidence="1">
    <location>
        <begin position="645"/>
        <end position="660"/>
    </location>
</feature>
<keyword evidence="3" id="KW-0378">Hydrolase</keyword>
<dbReference type="PANTHER" id="PTHR24006:SF925">
    <property type="entry name" value="UBIQUITINYL HYDROLASE 1"/>
    <property type="match status" value="1"/>
</dbReference>
<dbReference type="SUPFAM" id="SSF54001">
    <property type="entry name" value="Cysteine proteinases"/>
    <property type="match status" value="1"/>
</dbReference>
<feature type="compositionally biased region" description="Acidic residues" evidence="1">
    <location>
        <begin position="683"/>
        <end position="702"/>
    </location>
</feature>
<accession>A0ABR2IBU0</accession>
<feature type="domain" description="USP" evidence="2">
    <location>
        <begin position="1178"/>
        <end position="1485"/>
    </location>
</feature>
<sequence length="2113" mass="241928">MIQASYDNFKKVLDSNEYNSAINTAKEIIKPFLTEDEIDFSDSNILIIDIVLPSILRDLFNIHNPPRKITNSIAEFVQDYISLIVKLDLREKLLRALCECIKPNKKNNNKLSPIQLSDEEQQTIINELENPKLCMTETENNLTPLLSLISNTINYCFKEGLFKTAIDKIISEENGEEKKITNIQLSLVFKLFSMIDGYLKKNVIFTMLPIFADAAIDSLTNISDDTEGMTIILTNFIDMIPDKSDRLLKILCEQISTGPINKRITAVKGIRSIVEKNNMSKKNVSKKNLEEVKSTLLDDSFDFTNSQFFDQVLDLFPVLSKEVRFTDDDLINIFQKVHSPSKKTYKCISEIIPNVKTDLKKFAQCFLESAVYSPDIIFSLISQINNKQMSNSLLSILLNPPNTDDNDPHSQDNSSSLISAINSSFNQISDMKSLLEYKMDETEDPAEICSLSQIILNAPNISHIDRFITKVIKLSEEYENLVPILESFSTILEKFDSESTITSLFNKAYDHFTKSKGLKYLDQILPVLAKWFDSAPSINVDYIIGKLMTIPFMKITAKFTPFVSSVIKLSSEKNSSRLNEFLLKILYDTVPMRFSSWAIIDNVFQYLHDDKKIMACVVKMLSYHLQGEKIPIELFDGIFPDKPSNINDSKSSSSNSTKTRISTRSRSRSSRNQRSRKRRFEYSDDESETESSDSETNDEDYEKETNDKKDSNYVDESVESKVTLRDIILAQNQSDSDHHKEEKMKNTIYLIERAAQYEADFFRIGEKTRVDEQYRNSFKIFVSEGESTFEFEIGLHPFHTCGRLFLEISKLKRIPINKFSLFLLEKSKKEGKLIKPSTPISEIVEVRIKKIRLKLVKGANNIIPDDFIIEPVFLNTLENDIESTKAMFDYLATEAAQTTSDEYENMIIIETLQLFEPFNCFTPISPLQKVLLRNYDHPLDFENHTHLFPLALAAYWQRSMNYSDFSKVIDLAINRTFDKFSAVIIMKAIMRIECNDFVFTPELIKKGLIQNKHKALRHALLHHFNRSSTVTSSPMMNSFDDIVSLIPLVAEPTYRENSKEFLACFKKCNLPKDCFVPFYKSLEQYETAKNFDQTFISLLQLIPKNEETIKLTYERISVAPTVKNPQNPFVHSEKTRKAAFKFLTTDQVYPILINHLSMLPEVPTSLKLSDDFTFKGRNGINNLGSTCYINTLMQSLNTATNFTNRILSFPTNGLSNYLNQLRDFMGQLRYARNPSISIKPLIDSINPDFDFFQQADTEEFLMELINLLMKELKEDAAPLIEELELTYETDTYQVGSNEKEGKTNTDRVIVLSLHTKDLTNLFDSFNDFFSDKFVENVTVESTQQKVTVVKKQRVSKWPNYLIIQLQRWDFNVETQERWKLVHEFFFPMEFSTGILSNITADSIKDDPIDYELSAILVHEGDIEIGHYFAIVNGDNSDWYMCDDNDVTNFDIANIPSQSFGRERLLNDTIKDNQVPTAYLLFYRRRDIQTYEPHMAPDFEERINRYNEQTWPSTWFFSNQFLSFTKELTASYPNNEFTTEVAFTCLFKISIVSDVTAAQWSDHIIQHFLKNAKQCQLLFSFIKEKIGKTLGQLVNLSDKSCECLKSVIFTAFKQLPTTTEPLITVLSSLDFAVRKRSITLACELTSLACQELHVSWKNEEEALLMMVKYLTMEMGRDNILFSKIKNSLAESAEVLIKILSGVVVQRGVIEPIAIIFQNDILDRLHSILKQSESFKILATFALSLQPSLISSIDDASAELLMNASHKNFSDSSSSSSNSNSNSSSEKVGTLSINANLVCGILEKLCFNNKKNIRIMMCSTLCKVMDDPDLVVKNYINNRVFEKDLICPSIVEESTFLDMIASLLPIGLQNYNIEYFNEFSKVLVKLCIAAPFATSLSFSDIIAAVPLIPPKINKGKRFDDKIDSFNDDISNDYSDGYEDDDDESIGVDLLIRFMIVVKHLVAFNDELRDQVTPQIIDTFLSLESGREEALQFVALFHKQASGSPLFASCVSEALNRPFSDMSNKIIEMVSSGMSPGNFIVPEVTQDPNNIKIATALFQRQLEDNCEKQRDNLKNYILFILKNLKPVEALQLQPFAEAIQMIENHYQISLDKELLQ</sequence>
<proteinExistence type="predicted"/>
<dbReference type="PROSITE" id="PS00973">
    <property type="entry name" value="USP_2"/>
    <property type="match status" value="1"/>
</dbReference>
<evidence type="ECO:0000313" key="4">
    <source>
        <dbReference type="Proteomes" id="UP001470230"/>
    </source>
</evidence>
<dbReference type="GO" id="GO:0016787">
    <property type="term" value="F:hydrolase activity"/>
    <property type="evidence" value="ECO:0007669"/>
    <property type="project" value="UniProtKB-KW"/>
</dbReference>
<protein>
    <submittedName>
        <fullName evidence="3">Ubiquitin carboxyl-terminal hydrolase 34</fullName>
    </submittedName>
</protein>
<evidence type="ECO:0000313" key="3">
    <source>
        <dbReference type="EMBL" id="KAK8860446.1"/>
    </source>
</evidence>
<name>A0ABR2IBU0_9EUKA</name>
<dbReference type="EMBL" id="JAPFFF010000018">
    <property type="protein sequence ID" value="KAK8860446.1"/>
    <property type="molecule type" value="Genomic_DNA"/>
</dbReference>
<feature type="compositionally biased region" description="Basic residues" evidence="1">
    <location>
        <begin position="661"/>
        <end position="679"/>
    </location>
</feature>
<comment type="caution">
    <text evidence="3">The sequence shown here is derived from an EMBL/GenBank/DDBJ whole genome shotgun (WGS) entry which is preliminary data.</text>
</comment>
<dbReference type="Proteomes" id="UP001470230">
    <property type="component" value="Unassembled WGS sequence"/>
</dbReference>
<evidence type="ECO:0000256" key="1">
    <source>
        <dbReference type="SAM" id="MobiDB-lite"/>
    </source>
</evidence>
<evidence type="ECO:0000259" key="2">
    <source>
        <dbReference type="PROSITE" id="PS50235"/>
    </source>
</evidence>
<dbReference type="SUPFAM" id="SSF48371">
    <property type="entry name" value="ARM repeat"/>
    <property type="match status" value="1"/>
</dbReference>
<dbReference type="InterPro" id="IPR018200">
    <property type="entry name" value="USP_CS"/>
</dbReference>
<gene>
    <name evidence="3" type="ORF">M9Y10_012111</name>
</gene>
<dbReference type="PANTHER" id="PTHR24006">
    <property type="entry name" value="UBIQUITIN CARBOXYL-TERMINAL HYDROLASE"/>
    <property type="match status" value="1"/>
</dbReference>
<dbReference type="Gene3D" id="3.90.70.10">
    <property type="entry name" value="Cysteine proteinases"/>
    <property type="match status" value="1"/>
</dbReference>
<feature type="compositionally biased region" description="Basic and acidic residues" evidence="1">
    <location>
        <begin position="703"/>
        <end position="715"/>
    </location>
</feature>
<keyword evidence="4" id="KW-1185">Reference proteome</keyword>
<dbReference type="InterPro" id="IPR016024">
    <property type="entry name" value="ARM-type_fold"/>
</dbReference>